<feature type="compositionally biased region" description="Polar residues" evidence="1">
    <location>
        <begin position="235"/>
        <end position="258"/>
    </location>
</feature>
<accession>A0ABP9ZCH2</accession>
<evidence type="ECO:0000313" key="3">
    <source>
        <dbReference type="Proteomes" id="UP001473302"/>
    </source>
</evidence>
<gene>
    <name evidence="2" type="ORF">MFLAVUS_010304</name>
</gene>
<name>A0ABP9ZCH2_9FUNG</name>
<sequence length="292" mass="33085">MTDMNFCPTKHASTTRLTGQRSFLGSAGNIVTINRPEVVEEYETHKSSVDTANNLRDNLFSYHDIIATERWEMRFFGFILGLWEANSFSTFRIFSNDGNMTRTTFKTILACNLLKHCNESINNTIDISPIRHMTLRSKSTHTYATIIKTDSNKRVRLICRSCFQLGLESVATENEEIEMEPVQLETIATEVEMGKAEVVEKNKTKIPALSFAPGTHPAEFSFECKPFLPDVVENDNTTSSNVQRRTSVSEEGNVSAENTLDLDMPEFISKWDSNKKPVFKPTAHINKKQQNA</sequence>
<keyword evidence="3" id="KW-1185">Reference proteome</keyword>
<evidence type="ECO:0000256" key="1">
    <source>
        <dbReference type="SAM" id="MobiDB-lite"/>
    </source>
</evidence>
<reference evidence="2 3" key="1">
    <citation type="submission" date="2024-04" db="EMBL/GenBank/DDBJ databases">
        <title>genome sequences of Mucor flavus KT1a and Helicostylum pulchrum KT1b strains isolated from the surface of a dry-aged beef.</title>
        <authorList>
            <person name="Toyotome T."/>
            <person name="Hosono M."/>
            <person name="Torimaru M."/>
            <person name="Fukuda K."/>
            <person name="Mikami N."/>
        </authorList>
    </citation>
    <scope>NUCLEOTIDE SEQUENCE [LARGE SCALE GENOMIC DNA]</scope>
    <source>
        <strain evidence="2 3">KT1a</strain>
    </source>
</reference>
<feature type="region of interest" description="Disordered" evidence="1">
    <location>
        <begin position="235"/>
        <end position="260"/>
    </location>
</feature>
<organism evidence="2 3">
    <name type="scientific">Mucor flavus</name>
    <dbReference type="NCBI Taxonomy" id="439312"/>
    <lineage>
        <taxon>Eukaryota</taxon>
        <taxon>Fungi</taxon>
        <taxon>Fungi incertae sedis</taxon>
        <taxon>Mucoromycota</taxon>
        <taxon>Mucoromycotina</taxon>
        <taxon>Mucoromycetes</taxon>
        <taxon>Mucorales</taxon>
        <taxon>Mucorineae</taxon>
        <taxon>Mucoraceae</taxon>
        <taxon>Mucor</taxon>
    </lineage>
</organism>
<proteinExistence type="predicted"/>
<comment type="caution">
    <text evidence="2">The sequence shown here is derived from an EMBL/GenBank/DDBJ whole genome shotgun (WGS) entry which is preliminary data.</text>
</comment>
<dbReference type="Proteomes" id="UP001473302">
    <property type="component" value="Unassembled WGS sequence"/>
</dbReference>
<evidence type="ECO:0000313" key="2">
    <source>
        <dbReference type="EMBL" id="GAA5816771.1"/>
    </source>
</evidence>
<protein>
    <submittedName>
        <fullName evidence="2">Uncharacterized protein</fullName>
    </submittedName>
</protein>
<dbReference type="EMBL" id="BAABUK010000035">
    <property type="protein sequence ID" value="GAA5816771.1"/>
    <property type="molecule type" value="Genomic_DNA"/>
</dbReference>